<organism evidence="1 2">
    <name type="scientific">Paenibacillus roseopurpureus</name>
    <dbReference type="NCBI Taxonomy" id="2918901"/>
    <lineage>
        <taxon>Bacteria</taxon>
        <taxon>Bacillati</taxon>
        <taxon>Bacillota</taxon>
        <taxon>Bacilli</taxon>
        <taxon>Bacillales</taxon>
        <taxon>Paenibacillaceae</taxon>
        <taxon>Paenibacillus</taxon>
    </lineage>
</organism>
<gene>
    <name evidence="1" type="ORF">MJB10_12555</name>
</gene>
<reference evidence="1" key="1">
    <citation type="submission" date="2022-02" db="EMBL/GenBank/DDBJ databases">
        <title>Paenibacillus sp. MBLB1832 Whole Genome Shotgun Sequencing.</title>
        <authorList>
            <person name="Hwang C.Y."/>
            <person name="Cho E.-S."/>
            <person name="Seo M.-J."/>
        </authorList>
    </citation>
    <scope>NUCLEOTIDE SEQUENCE</scope>
    <source>
        <strain evidence="1">MBLB1832</strain>
    </source>
</reference>
<dbReference type="AlphaFoldDB" id="A0AA96RKY3"/>
<keyword evidence="2" id="KW-1185">Reference proteome</keyword>
<evidence type="ECO:0000313" key="1">
    <source>
        <dbReference type="EMBL" id="WNR46878.1"/>
    </source>
</evidence>
<proteinExistence type="predicted"/>
<name>A0AA96RKY3_9BACL</name>
<dbReference type="KEGG" id="proo:MJB10_12555"/>
<dbReference type="RefSeq" id="WP_314805302.1">
    <property type="nucleotide sequence ID" value="NZ_CP130319.1"/>
</dbReference>
<sequence>MNQNKFWFFIERELPEITEDLKHSLNLPDYYSDYEDTWEWCESVARDQNGTDCYFDIAREHNWKHGKYECPVIFILKNFPSNIEELGNRIMQKLKVSVYYGHVTYEDFSKYTYNIINSWSYK</sequence>
<protein>
    <submittedName>
        <fullName evidence="1">Uncharacterized protein</fullName>
    </submittedName>
</protein>
<dbReference type="Proteomes" id="UP001304650">
    <property type="component" value="Chromosome"/>
</dbReference>
<dbReference type="EMBL" id="CP130319">
    <property type="protein sequence ID" value="WNR46878.1"/>
    <property type="molecule type" value="Genomic_DNA"/>
</dbReference>
<accession>A0AA96RKY3</accession>
<evidence type="ECO:0000313" key="2">
    <source>
        <dbReference type="Proteomes" id="UP001304650"/>
    </source>
</evidence>